<feature type="transmembrane region" description="Helical" evidence="6">
    <location>
        <begin position="12"/>
        <end position="35"/>
    </location>
</feature>
<feature type="transmembrane region" description="Helical" evidence="6">
    <location>
        <begin position="215"/>
        <end position="233"/>
    </location>
</feature>
<dbReference type="Pfam" id="PF00654">
    <property type="entry name" value="Voltage_CLC"/>
    <property type="match status" value="1"/>
</dbReference>
<feature type="transmembrane region" description="Helical" evidence="6">
    <location>
        <begin position="295"/>
        <end position="321"/>
    </location>
</feature>
<organism evidence="7 8">
    <name type="scientific">Myxococcus landrumensis</name>
    <dbReference type="NCBI Taxonomy" id="2813577"/>
    <lineage>
        <taxon>Bacteria</taxon>
        <taxon>Pseudomonadati</taxon>
        <taxon>Myxococcota</taxon>
        <taxon>Myxococcia</taxon>
        <taxon>Myxococcales</taxon>
        <taxon>Cystobacterineae</taxon>
        <taxon>Myxococcaceae</taxon>
        <taxon>Myxococcus</taxon>
    </lineage>
</organism>
<evidence type="ECO:0000313" key="7">
    <source>
        <dbReference type="EMBL" id="QSQ11848.1"/>
    </source>
</evidence>
<dbReference type="SUPFAM" id="SSF81340">
    <property type="entry name" value="Clc chloride channel"/>
    <property type="match status" value="1"/>
</dbReference>
<dbReference type="InterPro" id="IPR014743">
    <property type="entry name" value="Cl-channel_core"/>
</dbReference>
<evidence type="ECO:0000256" key="1">
    <source>
        <dbReference type="ARBA" id="ARBA00004141"/>
    </source>
</evidence>
<dbReference type="InterPro" id="IPR001807">
    <property type="entry name" value="ClC"/>
</dbReference>
<evidence type="ECO:0000256" key="6">
    <source>
        <dbReference type="SAM" id="Phobius"/>
    </source>
</evidence>
<proteinExistence type="predicted"/>
<feature type="transmembrane region" description="Helical" evidence="6">
    <location>
        <begin position="359"/>
        <end position="386"/>
    </location>
</feature>
<evidence type="ECO:0000256" key="4">
    <source>
        <dbReference type="ARBA" id="ARBA00023136"/>
    </source>
</evidence>
<reference evidence="7 8" key="1">
    <citation type="submission" date="2021-02" db="EMBL/GenBank/DDBJ databases">
        <title>De Novo genome assembly of isolated myxobacteria.</title>
        <authorList>
            <person name="Stevens D.C."/>
        </authorList>
    </citation>
    <scope>NUCLEOTIDE SEQUENCE [LARGE SCALE GENOMIC DNA]</scope>
    <source>
        <strain evidence="7 8">SCHIC003</strain>
    </source>
</reference>
<feature type="transmembrane region" description="Helical" evidence="6">
    <location>
        <begin position="141"/>
        <end position="165"/>
    </location>
</feature>
<keyword evidence="2 6" id="KW-0812">Transmembrane</keyword>
<evidence type="ECO:0000256" key="2">
    <source>
        <dbReference type="ARBA" id="ARBA00022692"/>
    </source>
</evidence>
<keyword evidence="4 6" id="KW-0472">Membrane</keyword>
<evidence type="ECO:0000256" key="5">
    <source>
        <dbReference type="SAM" id="MobiDB-lite"/>
    </source>
</evidence>
<dbReference type="Proteomes" id="UP000663090">
    <property type="component" value="Chromosome"/>
</dbReference>
<feature type="transmembrane region" description="Helical" evidence="6">
    <location>
        <begin position="47"/>
        <end position="66"/>
    </location>
</feature>
<gene>
    <name evidence="7" type="ORF">JY572_26090</name>
</gene>
<evidence type="ECO:0000313" key="8">
    <source>
        <dbReference type="Proteomes" id="UP000663090"/>
    </source>
</evidence>
<evidence type="ECO:0000256" key="3">
    <source>
        <dbReference type="ARBA" id="ARBA00022989"/>
    </source>
</evidence>
<sequence length="437" mass="45322">MRWTGSARVLAQWLVLGAVVGVVCGVASAGFLWLLEEATRLRVSNPALVYALPLAGWVLGAVYAKWGGPVRGGNNLVLDTVHTGDAQVPLRMAPMVLVGTVLTHLFGGSAGREGTAVQMGGSLADWIAHRFRVGPDLRRELLAAGIAGGFGSVFGTPVAGAVFGLEVVVVGRLGYEALLPALVASVVGDLVTRGLGIHHTVYPVPGALPLTVPVVGKWLVFAVGVAVVAVLFVEGMHRLKGVLERRVPWLPLRMAMGGTAVVLLWLWVGTDAYLGLGVPGILRAFQDPALPVSAFAWKLVFTVVTLGAGFLGGEVTPLFFMGASLGNVLARGLGLPVDLGAAVGMAALFAAAANTPLALSIMAVELVGAGVLPHVMIVATVAYLLTGHRGIYPAQRIGRSKHGGPLLARWVPLREMEEAREKPGPRGSVGPENHGSG</sequence>
<dbReference type="PANTHER" id="PTHR43427:SF12">
    <property type="entry name" value="CHLORIDE TRANSPORTER"/>
    <property type="match status" value="1"/>
</dbReference>
<comment type="subcellular location">
    <subcellularLocation>
        <location evidence="1">Membrane</location>
        <topology evidence="1">Multi-pass membrane protein</topology>
    </subcellularLocation>
</comment>
<dbReference type="EMBL" id="CP071091">
    <property type="protein sequence ID" value="QSQ11848.1"/>
    <property type="molecule type" value="Genomic_DNA"/>
</dbReference>
<feature type="transmembrane region" description="Helical" evidence="6">
    <location>
        <begin position="254"/>
        <end position="275"/>
    </location>
</feature>
<dbReference type="RefSeq" id="WP_206713587.1">
    <property type="nucleotide sequence ID" value="NZ_CP071091.1"/>
</dbReference>
<feature type="region of interest" description="Disordered" evidence="5">
    <location>
        <begin position="417"/>
        <end position="437"/>
    </location>
</feature>
<name>A0ABX7N071_9BACT</name>
<accession>A0ABX7N071</accession>
<dbReference type="PRINTS" id="PR00762">
    <property type="entry name" value="CLCHANNEL"/>
</dbReference>
<keyword evidence="3 6" id="KW-1133">Transmembrane helix</keyword>
<dbReference type="InterPro" id="IPR050368">
    <property type="entry name" value="ClC-type_chloride_channel"/>
</dbReference>
<feature type="transmembrane region" description="Helical" evidence="6">
    <location>
        <begin position="333"/>
        <end position="353"/>
    </location>
</feature>
<dbReference type="Gene3D" id="1.10.3080.10">
    <property type="entry name" value="Clc chloride channel"/>
    <property type="match status" value="1"/>
</dbReference>
<dbReference type="PANTHER" id="PTHR43427">
    <property type="entry name" value="CHLORIDE CHANNEL PROTEIN CLC-E"/>
    <property type="match status" value="1"/>
</dbReference>
<keyword evidence="8" id="KW-1185">Reference proteome</keyword>
<protein>
    <submittedName>
        <fullName evidence="7">Chloride channel protein</fullName>
    </submittedName>
</protein>